<dbReference type="EMBL" id="LT553804">
    <property type="protein sequence ID" value="SAM02370.1"/>
    <property type="molecule type" value="Genomic_DNA"/>
</dbReference>
<evidence type="ECO:0000313" key="4">
    <source>
        <dbReference type="Proteomes" id="UP000078561"/>
    </source>
</evidence>
<sequence length="615" mass="69943">MYSPPTGKRLNTDSLPILANSWKKQRVHDDSQNSTTSNASAMPFEESTNDTNSLSMKNQANKLLMTFVQNQSTIYLSESGIPHAQLKLNLYSTQLVDYIMDSPTYSYDERQVWSLAALLFGREEPAPNTSILPSLTEQQQQQQRRLRNWIRSTVIEEMEKEGQLELNVADNWHRAFHYLSSGQVVKACDLVKELGDDALMTMIVVHLQQDGGEDVPEAAEQQVLYWQEQGFFDPLPLYQKKMWCVLLGQLGYVDLIKTTVTQGLAWPQVLLLYALYGNRHGDMALGLADLHSLTTGGGLGASGIHQLQTREATAQVPRHCLWYSLLLWWTTYTPNSSIENITNRKVLEMQLPLRCRWLLLLHVPDLFVNEPGTLEAWQHQWCDELYHSGLEYMAILAGLYVPRPGPKIKQLLSLRQWEKEHYVARQLQIPPEWITEGKALYALNRRMYDKEVDVYLEAHEIDKARDVILNHMIPAIYLDGNQADTIITYLRKLAELYPNNMDLQQTTDTLHSIHTIINTYPRIISQTAPTSAELTNMANGLKLALQNTIALQESNIFADPSFCSKVTGKLISIAAMFMDNEQLTRLLDSRTMAAPGIDRASNPPSIEKRLHPPPS</sequence>
<feature type="region of interest" description="Disordered" evidence="1">
    <location>
        <begin position="594"/>
        <end position="615"/>
    </location>
</feature>
<feature type="region of interest" description="Disordered" evidence="1">
    <location>
        <begin position="23"/>
        <end position="53"/>
    </location>
</feature>
<dbReference type="Pfam" id="PF12110">
    <property type="entry name" value="Nup96"/>
    <property type="match status" value="1"/>
</dbReference>
<dbReference type="AlphaFoldDB" id="A0A168PGZ1"/>
<reference evidence="3" key="1">
    <citation type="submission" date="2016-04" db="EMBL/GenBank/DDBJ databases">
        <authorList>
            <person name="Evans L.H."/>
            <person name="Alamgir A."/>
            <person name="Owens N."/>
            <person name="Weber N.D."/>
            <person name="Virtaneva K."/>
            <person name="Barbian K."/>
            <person name="Babar A."/>
            <person name="Rosenke K."/>
        </authorList>
    </citation>
    <scope>NUCLEOTIDE SEQUENCE [LARGE SCALE GENOMIC DNA]</scope>
    <source>
        <strain evidence="3">CBS 101.48</strain>
    </source>
</reference>
<keyword evidence="4" id="KW-1185">Reference proteome</keyword>
<evidence type="ECO:0000313" key="3">
    <source>
        <dbReference type="EMBL" id="SAM02370.1"/>
    </source>
</evidence>
<dbReference type="InParanoid" id="A0A168PGZ1"/>
<dbReference type="STRING" id="4829.A0A168PGZ1"/>
<dbReference type="InterPro" id="IPR021967">
    <property type="entry name" value="Nup98_C"/>
</dbReference>
<protein>
    <recommendedName>
        <fullName evidence="2">Nuclear pore complex protein NUP96 C-terminal domain-containing protein</fullName>
    </recommendedName>
</protein>
<name>A0A168PGZ1_ABSGL</name>
<organism evidence="3">
    <name type="scientific">Absidia glauca</name>
    <name type="common">Pin mould</name>
    <dbReference type="NCBI Taxonomy" id="4829"/>
    <lineage>
        <taxon>Eukaryota</taxon>
        <taxon>Fungi</taxon>
        <taxon>Fungi incertae sedis</taxon>
        <taxon>Mucoromycota</taxon>
        <taxon>Mucoromycotina</taxon>
        <taxon>Mucoromycetes</taxon>
        <taxon>Mucorales</taxon>
        <taxon>Cunninghamellaceae</taxon>
        <taxon>Absidia</taxon>
    </lineage>
</organism>
<evidence type="ECO:0000256" key="1">
    <source>
        <dbReference type="SAM" id="MobiDB-lite"/>
    </source>
</evidence>
<gene>
    <name evidence="3" type="primary">ABSGL_08149.1 scaffold 9591</name>
</gene>
<evidence type="ECO:0000259" key="2">
    <source>
        <dbReference type="Pfam" id="PF12110"/>
    </source>
</evidence>
<accession>A0A168PGZ1</accession>
<feature type="domain" description="Nuclear pore complex protein NUP96 C-terminal" evidence="2">
    <location>
        <begin position="174"/>
        <end position="441"/>
    </location>
</feature>
<dbReference type="OrthoDB" id="3797628at2759"/>
<dbReference type="Proteomes" id="UP000078561">
    <property type="component" value="Unassembled WGS sequence"/>
</dbReference>
<proteinExistence type="predicted"/>
<feature type="compositionally biased region" description="Basic and acidic residues" evidence="1">
    <location>
        <begin position="606"/>
        <end position="615"/>
    </location>
</feature>